<dbReference type="AlphaFoldDB" id="A0A8T2MYH2"/>
<feature type="region of interest" description="Disordered" evidence="1">
    <location>
        <begin position="56"/>
        <end position="77"/>
    </location>
</feature>
<protein>
    <submittedName>
        <fullName evidence="2">Uncharacterized protein</fullName>
    </submittedName>
</protein>
<name>A0A8T2MYH2_9TELE</name>
<keyword evidence="3" id="KW-1185">Reference proteome</keyword>
<proteinExistence type="predicted"/>
<evidence type="ECO:0000256" key="1">
    <source>
        <dbReference type="SAM" id="MobiDB-lite"/>
    </source>
</evidence>
<sequence>MCKLSLGIGVGRGFTDWYARSSGLTEKRGGWRVSGEFARCQLVHLIPIAPVSDERPLGKSRKRVNPVPHTEPPEPDPIYEAHAYCNTPSRTELAWEDPGSGVQMRTCGTWEGSIVLLSLLQSWQQPNNGRVIRDESVPVCVLLTPVVGVKGVFITESPVACLGPPARIHPLSYQSASH</sequence>
<accession>A0A8T2MYH2</accession>
<dbReference type="EMBL" id="JAFBMS010000212">
    <property type="protein sequence ID" value="KAG9333175.1"/>
    <property type="molecule type" value="Genomic_DNA"/>
</dbReference>
<evidence type="ECO:0000313" key="2">
    <source>
        <dbReference type="EMBL" id="KAG9333175.1"/>
    </source>
</evidence>
<dbReference type="Proteomes" id="UP000824540">
    <property type="component" value="Unassembled WGS sequence"/>
</dbReference>
<organism evidence="2 3">
    <name type="scientific">Albula glossodonta</name>
    <name type="common">roundjaw bonefish</name>
    <dbReference type="NCBI Taxonomy" id="121402"/>
    <lineage>
        <taxon>Eukaryota</taxon>
        <taxon>Metazoa</taxon>
        <taxon>Chordata</taxon>
        <taxon>Craniata</taxon>
        <taxon>Vertebrata</taxon>
        <taxon>Euteleostomi</taxon>
        <taxon>Actinopterygii</taxon>
        <taxon>Neopterygii</taxon>
        <taxon>Teleostei</taxon>
        <taxon>Albuliformes</taxon>
        <taxon>Albulidae</taxon>
        <taxon>Albula</taxon>
    </lineage>
</organism>
<comment type="caution">
    <text evidence="2">The sequence shown here is derived from an EMBL/GenBank/DDBJ whole genome shotgun (WGS) entry which is preliminary data.</text>
</comment>
<gene>
    <name evidence="2" type="ORF">JZ751_013382</name>
</gene>
<evidence type="ECO:0000313" key="3">
    <source>
        <dbReference type="Proteomes" id="UP000824540"/>
    </source>
</evidence>
<reference evidence="2" key="1">
    <citation type="thesis" date="2021" institute="BYU ScholarsArchive" country="Provo, UT, USA">
        <title>Applications of and Algorithms for Genome Assembly and Genomic Analyses with an Emphasis on Marine Teleosts.</title>
        <authorList>
            <person name="Pickett B.D."/>
        </authorList>
    </citation>
    <scope>NUCLEOTIDE SEQUENCE</scope>
    <source>
        <strain evidence="2">HI-2016</strain>
    </source>
</reference>